<proteinExistence type="predicted"/>
<evidence type="ECO:0000313" key="2">
    <source>
        <dbReference type="Proteomes" id="UP000533953"/>
    </source>
</evidence>
<protein>
    <submittedName>
        <fullName evidence="1">Uncharacterized protein</fullName>
    </submittedName>
</protein>
<comment type="caution">
    <text evidence="1">The sequence shown here is derived from an EMBL/GenBank/DDBJ whole genome shotgun (WGS) entry which is preliminary data.</text>
</comment>
<accession>A0A7X0XBJ6</accession>
<reference evidence="1 2" key="1">
    <citation type="submission" date="2020-03" db="EMBL/GenBank/DDBJ databases">
        <title>Soil Listeria distribution.</title>
        <authorList>
            <person name="Liao J."/>
            <person name="Wiedmann M."/>
        </authorList>
    </citation>
    <scope>NUCLEOTIDE SEQUENCE [LARGE SCALE GENOMIC DNA]</scope>
    <source>
        <strain evidence="1 2">FSL L7-1547</strain>
    </source>
</reference>
<dbReference type="RefSeq" id="WP_185348741.1">
    <property type="nucleotide sequence ID" value="NZ_JAAROZ010000010.1"/>
</dbReference>
<gene>
    <name evidence="1" type="ORF">HCI99_04945</name>
</gene>
<name>A0A7X0XBJ6_9LIST</name>
<dbReference type="EMBL" id="JAASTX010000005">
    <property type="protein sequence ID" value="MBC1491166.1"/>
    <property type="molecule type" value="Genomic_DNA"/>
</dbReference>
<sequence>MNIDNSKLNRDLEKVFKVGSIFQIYLSDINKFAYGLVIKKDGPFNLIAYINSFTSEALDEEKIKEYVNQKNFCMIADSGITGVVSGEWEKMAEVDNCIVSEKEIAQLEYVHARNGGVLRPNEWTYKKIIGDPMSGVMDGETINLQEAKQINNPCGSPGQGWIEGFLTYIAEGKTVVDYQMRRED</sequence>
<evidence type="ECO:0000313" key="1">
    <source>
        <dbReference type="EMBL" id="MBC1491166.1"/>
    </source>
</evidence>
<dbReference type="Proteomes" id="UP000533953">
    <property type="component" value="Unassembled WGS sequence"/>
</dbReference>
<dbReference type="AlphaFoldDB" id="A0A7X0XBJ6"/>
<organism evidence="1 2">
    <name type="scientific">Listeria booriae</name>
    <dbReference type="NCBI Taxonomy" id="1552123"/>
    <lineage>
        <taxon>Bacteria</taxon>
        <taxon>Bacillati</taxon>
        <taxon>Bacillota</taxon>
        <taxon>Bacilli</taxon>
        <taxon>Bacillales</taxon>
        <taxon>Listeriaceae</taxon>
        <taxon>Listeria</taxon>
    </lineage>
</organism>